<reference evidence="3 4" key="1">
    <citation type="submission" date="2016-02" db="EMBL/GenBank/DDBJ databases">
        <title>Complete genome sequencing and analysis of ATSB10, Dyella thiooxydans isolated from rhizosphere soil of sunflower (Helianthus annuus L.).</title>
        <authorList>
            <person name="Lee Y."/>
            <person name="Hwangbo K."/>
            <person name="Chung H."/>
            <person name="Yoo J."/>
            <person name="Kim K.Y."/>
            <person name="Sa T.M."/>
            <person name="Um Y."/>
            <person name="Madhaiyan M."/>
        </authorList>
    </citation>
    <scope>NUCLEOTIDE SEQUENCE [LARGE SCALE GENOMIC DNA]</scope>
    <source>
        <strain evidence="3 4">ATSB10</strain>
    </source>
</reference>
<dbReference type="GO" id="GO:0007165">
    <property type="term" value="P:signal transduction"/>
    <property type="evidence" value="ECO:0007669"/>
    <property type="project" value="InterPro"/>
</dbReference>
<dbReference type="SMART" id="SM00304">
    <property type="entry name" value="HAMP"/>
    <property type="match status" value="1"/>
</dbReference>
<dbReference type="InterPro" id="IPR003660">
    <property type="entry name" value="HAMP_dom"/>
</dbReference>
<dbReference type="Pfam" id="PF00672">
    <property type="entry name" value="HAMP"/>
    <property type="match status" value="1"/>
</dbReference>
<dbReference type="OrthoDB" id="8744489at2"/>
<evidence type="ECO:0000313" key="3">
    <source>
        <dbReference type="EMBL" id="AND67905.1"/>
    </source>
</evidence>
<keyword evidence="1" id="KW-0472">Membrane</keyword>
<gene>
    <name evidence="3" type="ORF">ATSB10_04510</name>
</gene>
<dbReference type="GO" id="GO:0016020">
    <property type="term" value="C:membrane"/>
    <property type="evidence" value="ECO:0007669"/>
    <property type="project" value="InterPro"/>
</dbReference>
<dbReference type="SUPFAM" id="SSF158472">
    <property type="entry name" value="HAMP domain-like"/>
    <property type="match status" value="1"/>
</dbReference>
<sequence>MLRHSLRVRLLLPVLALVLLATVAVTVVLATVEAGRVRRDATIAMDRETSALQSLLAVTRTVMLDRVHDGMRLLQSQAAALGAPHPGGPLALPGRSQPVNDLLLGNTPQGDRFALVDSVTSIMDGTATIFSRSGDEFVRIATNVRREDGSRAIGTVLDPQGPVIERIRRNESYYGVVDILGNPYVTGYEPIVPTDGGRAIGIWYVGYKTDLKALDRVIGNSRLLDSGFVALFDARGTLRFHSRTGATTRPADIDRIVKERPGDWVIRSQAVPGWGFTLVAAYPASDVNGAIVRQSAWIVAIGLLVCALLLGLQSALIWVRVLKPVQHLTDVAEELSRGRWSHTIAEVDLHDEIGTLARAITRLANSVRLAMDRLGKR</sequence>
<dbReference type="EMBL" id="CP014841">
    <property type="protein sequence ID" value="AND67905.1"/>
    <property type="molecule type" value="Genomic_DNA"/>
</dbReference>
<keyword evidence="1" id="KW-0812">Transmembrane</keyword>
<evidence type="ECO:0000256" key="1">
    <source>
        <dbReference type="SAM" id="Phobius"/>
    </source>
</evidence>
<dbReference type="PROSITE" id="PS50885">
    <property type="entry name" value="HAMP"/>
    <property type="match status" value="1"/>
</dbReference>
<dbReference type="InterPro" id="IPR029151">
    <property type="entry name" value="Sensor-like_sf"/>
</dbReference>
<dbReference type="Pfam" id="PF17201">
    <property type="entry name" value="Cache_3-Cache_2"/>
    <property type="match status" value="1"/>
</dbReference>
<evidence type="ECO:0000259" key="2">
    <source>
        <dbReference type="PROSITE" id="PS50885"/>
    </source>
</evidence>
<organism evidence="3 4">
    <name type="scientific">Dyella thiooxydans</name>
    <dbReference type="NCBI Taxonomy" id="445710"/>
    <lineage>
        <taxon>Bacteria</taxon>
        <taxon>Pseudomonadati</taxon>
        <taxon>Pseudomonadota</taxon>
        <taxon>Gammaproteobacteria</taxon>
        <taxon>Lysobacterales</taxon>
        <taxon>Rhodanobacteraceae</taxon>
        <taxon>Dyella</taxon>
    </lineage>
</organism>
<dbReference type="RefSeq" id="WP_063670219.1">
    <property type="nucleotide sequence ID" value="NZ_CP014841.1"/>
</dbReference>
<dbReference type="CDD" id="cd06225">
    <property type="entry name" value="HAMP"/>
    <property type="match status" value="1"/>
</dbReference>
<accession>A0A161JCS7</accession>
<keyword evidence="4" id="KW-1185">Reference proteome</keyword>
<proteinExistence type="predicted"/>
<dbReference type="InterPro" id="IPR033462">
    <property type="entry name" value="Cache_3-Cache_2"/>
</dbReference>
<feature type="transmembrane region" description="Helical" evidence="1">
    <location>
        <begin position="296"/>
        <end position="319"/>
    </location>
</feature>
<dbReference type="Proteomes" id="UP000077255">
    <property type="component" value="Chromosome"/>
</dbReference>
<keyword evidence="1" id="KW-1133">Transmembrane helix</keyword>
<dbReference type="KEGG" id="dtx:ATSB10_04510"/>
<protein>
    <recommendedName>
        <fullName evidence="2">HAMP domain-containing protein</fullName>
    </recommendedName>
</protein>
<dbReference type="Gene3D" id="6.10.340.10">
    <property type="match status" value="1"/>
</dbReference>
<name>A0A161JCS7_9GAMM</name>
<evidence type="ECO:0000313" key="4">
    <source>
        <dbReference type="Proteomes" id="UP000077255"/>
    </source>
</evidence>
<dbReference type="SUPFAM" id="SSF103190">
    <property type="entry name" value="Sensory domain-like"/>
    <property type="match status" value="1"/>
</dbReference>
<dbReference type="AlphaFoldDB" id="A0A161JCS7"/>
<feature type="domain" description="HAMP" evidence="2">
    <location>
        <begin position="319"/>
        <end position="372"/>
    </location>
</feature>
<dbReference type="STRING" id="445710.ATSB10_04510"/>
<dbReference type="PATRIC" id="fig|445710.3.peg.449"/>